<dbReference type="SUPFAM" id="SSF48452">
    <property type="entry name" value="TPR-like"/>
    <property type="match status" value="1"/>
</dbReference>
<dbReference type="Proteomes" id="UP001162834">
    <property type="component" value="Chromosome"/>
</dbReference>
<dbReference type="GO" id="GO:0005737">
    <property type="term" value="C:cytoplasm"/>
    <property type="evidence" value="ECO:0007669"/>
    <property type="project" value="TreeGrafter"/>
</dbReference>
<dbReference type="InterPro" id="IPR016032">
    <property type="entry name" value="Sig_transdc_resp-reg_C-effctor"/>
</dbReference>
<dbReference type="KEGG" id="sbae:DSM104329_04229"/>
<dbReference type="GO" id="GO:0004016">
    <property type="term" value="F:adenylate cyclase activity"/>
    <property type="evidence" value="ECO:0007669"/>
    <property type="project" value="TreeGrafter"/>
</dbReference>
<name>A0A9E6Y198_9ACTN</name>
<dbReference type="SUPFAM" id="SSF52540">
    <property type="entry name" value="P-loop containing nucleoside triphosphate hydrolases"/>
    <property type="match status" value="1"/>
</dbReference>
<feature type="domain" description="HTH luxR-type" evidence="3">
    <location>
        <begin position="878"/>
        <end position="940"/>
    </location>
</feature>
<dbReference type="PANTHER" id="PTHR16305:SF35">
    <property type="entry name" value="TRANSCRIPTIONAL ACTIVATOR DOMAIN"/>
    <property type="match status" value="1"/>
</dbReference>
<dbReference type="InterPro" id="IPR011990">
    <property type="entry name" value="TPR-like_helical_dom_sf"/>
</dbReference>
<dbReference type="GO" id="GO:0005524">
    <property type="term" value="F:ATP binding"/>
    <property type="evidence" value="ECO:0007669"/>
    <property type="project" value="UniProtKB-KW"/>
</dbReference>
<evidence type="ECO:0000259" key="3">
    <source>
        <dbReference type="PROSITE" id="PS50043"/>
    </source>
</evidence>
<dbReference type="GO" id="GO:0006355">
    <property type="term" value="P:regulation of DNA-templated transcription"/>
    <property type="evidence" value="ECO:0007669"/>
    <property type="project" value="InterPro"/>
</dbReference>
<dbReference type="PRINTS" id="PR00038">
    <property type="entry name" value="HTHLUXR"/>
</dbReference>
<dbReference type="AlphaFoldDB" id="A0A9E6Y198"/>
<dbReference type="InterPro" id="IPR000792">
    <property type="entry name" value="Tscrpt_reg_LuxR_C"/>
</dbReference>
<sequence length="940" mass="98562">MSVRADQVGSLLDREGEIEQIAQLLAAGSGGGYAYVEGHAGIGKTRLLRAARSHAATQGLRVLSARGDELESAFSYGVARQLYESALTAAGAEDRRALLDGPAAHAAPAVGLTGLPHEPISPDSAFPVVHGLYWLTVNLAARDPLMLLIDDAHWADAPSLRFIDYLVGRLEDTPVTVVLAARPTERGAPARLLDRLRDHHRPQLLRPRPLSETATCALLEERFDAVPDAAFAAACHRASAGNPFLLHELADALLADRIEPTEPAAALVADLGPDTVAHSLFLRLTRLPPEAGEVVDALAVFGNAAEVRHIGAVTGLSPEAVSELADQLADANVLTAERPLRFVHPIVREAIYNEQRPAGRARLHALAAESLLADGHPAALVAPHVLMTEAAANPATVAVLREAAAAAMGQGAPDEARDYLRRALREPPADGARAGVLAELGTAEMLGDAGLAEAGAHIEAAIELTADPELRAQRAHIAARARLFRGDLPGAVRLLDEVRSTVGPDAALSLTAHQAALGLLAPPCADDAIARLEAFTGVAGDTPAQLMALAELAGSRWLDGRIGEAAGFAERAIAGGRLLAAEGPSSTALNHALRVLIDADRYDLALPALEPAIAAARAQGSVLSLSNLLCLRAVAACRRGDVLAAEDECRNMLEAVDHADLPIVLPAHYAYLALVLVERGDLGSAEAAIMTSGCGPDLPAMTYMGIVWLARARLRLAQDRPGEAWADLAELRRRDEQTGVRHLSIQWHDTAARAALALGDADGALDVADEQLERAQRWNTPSALGVALATKGLAAGGAPGAALVEEGIALLARSPARLDHARAHVDHGIMLARAGRRTAAREALQAGLDGARRCGAAALVHSAHDELTVMGARPRKLHFSGAEALTASERRVAQMAAAGRSNREIAAALFVTVRTVENHLAHAYRKLGIGSRRELPSALG</sequence>
<dbReference type="PANTHER" id="PTHR16305">
    <property type="entry name" value="TESTICULAR SOLUBLE ADENYLYL CYCLASE"/>
    <property type="match status" value="1"/>
</dbReference>
<dbReference type="PROSITE" id="PS00622">
    <property type="entry name" value="HTH_LUXR_1"/>
    <property type="match status" value="1"/>
</dbReference>
<dbReference type="SMART" id="SM00421">
    <property type="entry name" value="HTH_LUXR"/>
    <property type="match status" value="1"/>
</dbReference>
<evidence type="ECO:0000256" key="1">
    <source>
        <dbReference type="ARBA" id="ARBA00022741"/>
    </source>
</evidence>
<dbReference type="InterPro" id="IPR041664">
    <property type="entry name" value="AAA_16"/>
</dbReference>
<keyword evidence="5" id="KW-1185">Reference proteome</keyword>
<accession>A0A9E6Y198</accession>
<protein>
    <recommendedName>
        <fullName evidence="3">HTH luxR-type domain-containing protein</fullName>
    </recommendedName>
</protein>
<dbReference type="PROSITE" id="PS50043">
    <property type="entry name" value="HTH_LUXR_2"/>
    <property type="match status" value="1"/>
</dbReference>
<dbReference type="GO" id="GO:0003677">
    <property type="term" value="F:DNA binding"/>
    <property type="evidence" value="ECO:0007669"/>
    <property type="project" value="InterPro"/>
</dbReference>
<gene>
    <name evidence="4" type="ORF">DSM104329_04229</name>
</gene>
<keyword evidence="1" id="KW-0547">Nucleotide-binding</keyword>
<evidence type="ECO:0000256" key="2">
    <source>
        <dbReference type="ARBA" id="ARBA00022840"/>
    </source>
</evidence>
<dbReference type="Pfam" id="PF00196">
    <property type="entry name" value="GerE"/>
    <property type="match status" value="1"/>
</dbReference>
<dbReference type="InterPro" id="IPR027417">
    <property type="entry name" value="P-loop_NTPase"/>
</dbReference>
<dbReference type="SUPFAM" id="SSF46894">
    <property type="entry name" value="C-terminal effector domain of the bipartite response regulators"/>
    <property type="match status" value="1"/>
</dbReference>
<dbReference type="RefSeq" id="WP_259311851.1">
    <property type="nucleotide sequence ID" value="NZ_CP087164.1"/>
</dbReference>
<dbReference type="Gene3D" id="1.10.10.10">
    <property type="entry name" value="Winged helix-like DNA-binding domain superfamily/Winged helix DNA-binding domain"/>
    <property type="match status" value="1"/>
</dbReference>
<evidence type="ECO:0000313" key="4">
    <source>
        <dbReference type="EMBL" id="UGS37808.1"/>
    </source>
</evidence>
<dbReference type="EMBL" id="CP087164">
    <property type="protein sequence ID" value="UGS37808.1"/>
    <property type="molecule type" value="Genomic_DNA"/>
</dbReference>
<keyword evidence="2" id="KW-0067">ATP-binding</keyword>
<evidence type="ECO:0000313" key="5">
    <source>
        <dbReference type="Proteomes" id="UP001162834"/>
    </source>
</evidence>
<dbReference type="Gene3D" id="1.25.40.10">
    <property type="entry name" value="Tetratricopeptide repeat domain"/>
    <property type="match status" value="1"/>
</dbReference>
<dbReference type="CDD" id="cd06170">
    <property type="entry name" value="LuxR_C_like"/>
    <property type="match status" value="1"/>
</dbReference>
<proteinExistence type="predicted"/>
<dbReference type="Pfam" id="PF13191">
    <property type="entry name" value="AAA_16"/>
    <property type="match status" value="1"/>
</dbReference>
<organism evidence="4 5">
    <name type="scientific">Capillimicrobium parvum</name>
    <dbReference type="NCBI Taxonomy" id="2884022"/>
    <lineage>
        <taxon>Bacteria</taxon>
        <taxon>Bacillati</taxon>
        <taxon>Actinomycetota</taxon>
        <taxon>Thermoleophilia</taxon>
        <taxon>Solirubrobacterales</taxon>
        <taxon>Capillimicrobiaceae</taxon>
        <taxon>Capillimicrobium</taxon>
    </lineage>
</organism>
<reference evidence="4" key="1">
    <citation type="journal article" date="2022" name="Int. J. Syst. Evol. Microbiol.">
        <title>Pseudomonas aegrilactucae sp. nov. and Pseudomonas morbosilactucae sp. nov., pathogens causing bacterial rot of lettuce in Japan.</title>
        <authorList>
            <person name="Sawada H."/>
            <person name="Fujikawa T."/>
            <person name="Satou M."/>
        </authorList>
    </citation>
    <scope>NUCLEOTIDE SEQUENCE</scope>
    <source>
        <strain evidence="4">0166_1</strain>
    </source>
</reference>
<dbReference type="InterPro" id="IPR036388">
    <property type="entry name" value="WH-like_DNA-bd_sf"/>
</dbReference>